<feature type="compositionally biased region" description="Pro residues" evidence="1">
    <location>
        <begin position="88"/>
        <end position="98"/>
    </location>
</feature>
<accession>A0A1H5QCK0</accession>
<evidence type="ECO:0000256" key="1">
    <source>
        <dbReference type="SAM" id="MobiDB-lite"/>
    </source>
</evidence>
<feature type="compositionally biased region" description="Basic and acidic residues" evidence="1">
    <location>
        <begin position="67"/>
        <end position="87"/>
    </location>
</feature>
<dbReference type="Pfam" id="PF25000">
    <property type="entry name" value="DUF7779"/>
    <property type="match status" value="1"/>
</dbReference>
<dbReference type="InterPro" id="IPR011990">
    <property type="entry name" value="TPR-like_helical_dom_sf"/>
</dbReference>
<name>A0A1H5QCK0_9PSEU</name>
<dbReference type="InterPro" id="IPR047738">
    <property type="entry name" value="SAV_2336-like_N"/>
</dbReference>
<dbReference type="InterPro" id="IPR053137">
    <property type="entry name" value="NLR-like"/>
</dbReference>
<dbReference type="Pfam" id="PF00931">
    <property type="entry name" value="NB-ARC"/>
    <property type="match status" value="1"/>
</dbReference>
<feature type="domain" description="NB-ARC" evidence="2">
    <location>
        <begin position="594"/>
        <end position="747"/>
    </location>
</feature>
<dbReference type="SUPFAM" id="SSF48452">
    <property type="entry name" value="TPR-like"/>
    <property type="match status" value="3"/>
</dbReference>
<organism evidence="4 5">
    <name type="scientific">Amycolatopsis pretoriensis</name>
    <dbReference type="NCBI Taxonomy" id="218821"/>
    <lineage>
        <taxon>Bacteria</taxon>
        <taxon>Bacillati</taxon>
        <taxon>Actinomycetota</taxon>
        <taxon>Actinomycetes</taxon>
        <taxon>Pseudonocardiales</taxon>
        <taxon>Pseudonocardiaceae</taxon>
        <taxon>Amycolatopsis</taxon>
    </lineage>
</organism>
<gene>
    <name evidence="4" type="ORF">SAMN05421837_102410</name>
</gene>
<reference evidence="5" key="1">
    <citation type="submission" date="2016-10" db="EMBL/GenBank/DDBJ databases">
        <authorList>
            <person name="Varghese N."/>
            <person name="Submissions S."/>
        </authorList>
    </citation>
    <scope>NUCLEOTIDE SEQUENCE [LARGE SCALE GENOMIC DNA]</scope>
    <source>
        <strain evidence="5">DSM 44654</strain>
    </source>
</reference>
<dbReference type="RefSeq" id="WP_091388964.1">
    <property type="nucleotide sequence ID" value="NZ_FNUJ01000002.1"/>
</dbReference>
<dbReference type="EMBL" id="FNUJ01000002">
    <property type="protein sequence ID" value="SEF23786.1"/>
    <property type="molecule type" value="Genomic_DNA"/>
</dbReference>
<feature type="compositionally biased region" description="Pro residues" evidence="1">
    <location>
        <begin position="43"/>
        <end position="64"/>
    </location>
</feature>
<evidence type="ECO:0000313" key="5">
    <source>
        <dbReference type="Proteomes" id="UP000198878"/>
    </source>
</evidence>
<keyword evidence="5" id="KW-1185">Reference proteome</keyword>
<dbReference type="Gene3D" id="3.40.50.300">
    <property type="entry name" value="P-loop containing nucleotide triphosphate hydrolases"/>
    <property type="match status" value="1"/>
</dbReference>
<dbReference type="PANTHER" id="PTHR46082">
    <property type="entry name" value="ATP/GTP-BINDING PROTEIN-RELATED"/>
    <property type="match status" value="1"/>
</dbReference>
<dbReference type="SUPFAM" id="SSF52540">
    <property type="entry name" value="P-loop containing nucleoside triphosphate hydrolases"/>
    <property type="match status" value="1"/>
</dbReference>
<dbReference type="GO" id="GO:0043531">
    <property type="term" value="F:ADP binding"/>
    <property type="evidence" value="ECO:0007669"/>
    <property type="project" value="InterPro"/>
</dbReference>
<dbReference type="NCBIfam" id="NF040586">
    <property type="entry name" value="FxSxx_TPR"/>
    <property type="match status" value="1"/>
</dbReference>
<dbReference type="PANTHER" id="PTHR46082:SF6">
    <property type="entry name" value="AAA+ ATPASE DOMAIN-CONTAINING PROTEIN-RELATED"/>
    <property type="match status" value="1"/>
</dbReference>
<dbReference type="NCBIfam" id="NF041121">
    <property type="entry name" value="SAV_2336_NTERM"/>
    <property type="match status" value="1"/>
</dbReference>
<dbReference type="Pfam" id="PF13424">
    <property type="entry name" value="TPR_12"/>
    <property type="match status" value="2"/>
</dbReference>
<evidence type="ECO:0000259" key="3">
    <source>
        <dbReference type="Pfam" id="PF25000"/>
    </source>
</evidence>
<protein>
    <submittedName>
        <fullName evidence="4">Tetratricopeptide repeat-containing protein</fullName>
    </submittedName>
</protein>
<dbReference type="Gene3D" id="1.25.40.10">
    <property type="entry name" value="Tetratricopeptide repeat domain"/>
    <property type="match status" value="3"/>
</dbReference>
<dbReference type="Proteomes" id="UP000198878">
    <property type="component" value="Unassembled WGS sequence"/>
</dbReference>
<feature type="region of interest" description="Disordered" evidence="1">
    <location>
        <begin position="510"/>
        <end position="575"/>
    </location>
</feature>
<sequence>MADPVDRLPTEALNADEIADAVWLAARIAASEPPRARADPRPDPPPPPPPPPSAPEPESEPPPVAKSRVDHVLPGRPDPGRPGEHPEPAPVPLEPVPVRPRARRSAAPRPIRTVPPSLPRGLAKALRPLNRLVRLKHRTELDEEETAVAAAETKVWLPVHRASRGHPFEIVLVVDRGSSMVFWERTSRAFRALLERQGAFSDVKTVSVDTDEPDVRFVETAPGTGCEPAQLADPTGRRVIVVLSDGVGPAWRSGSMFEVLSLWAKTCQVSLFHLLPAERWSWTGVRVVSQALHRVRPGTANPIPVLELDPRHVRRWAELISGTPAVQLPVLVPPAEENLADDVAETEEPPSPTERLDQFLATGTSPAIRLAGLLAAAPLTLRVMQAVHGTLMPQARPAHLAEIQLGRLLHRVPADEESPVEYDFAPGLRRRLLALVSRADTARVQRVVQDVLGPQEPAVANLRNALEAPDDATLPVVTSRSEPLLTVQRDVLRALSGPYTRRANRLGDALERFRGSRNDGGARATRTPEGLGASPGPHPVGSSPQAEPINPRGISVTTTRSEPGTEVRHSGQQPAVWGGVPLRNVNFIGRGDILRALHGELSKSTRTAVLPGALHGMGGIGKSQIAVEYVYRHAEEYDLIWWIPSENPSEIQASLVKLAKRLDLPVEQSVDTAVPAVLEALGSGEPYRRWLLVFDNADRPEDVRRFWPRRGEGHILVTSRNPQWSEVSQAVEVDVFRRSESRELLQRRNHDLADDDADRLATVLGDLPLAVEQAAAWRAETGMATDEYLELFENKRTELLQSRPPADYDVAVEAAWNVSLDRLRDENPGALELLEVCAFFSPEPIPRAMFSGVRNVPTSEALEQTLGDPIQLSRAIREINRYSLAKIDHRSDTLQLHRLVQLVLRNKLGPEDQERVRHTAHLLLANRDPKQPDSVDYWSRYAEMLPHIRAVDARNCTDRWVRRMAINAVNYLFAFGDPAGALEMAQDYAQFWNEKLGEKHADTLVVSRWWGRMLRALGHFEEGRIVAERTLALMQETLGETHEETLLTMHGVASDLRAKGDFERARQMNEFAYLSALDRFGDEDPDTLAAANNYALSLRLVGDFAGARDLDERTAQRKQTVLGADHRHTLLTLDNWSVDLRETGDYLRARTEQEDTVRRMRAQLGGRHPMTLSAIKNLAIAYRKAGLHRDKKALTLAMEATDGLVTKYGESHPDAMSATMDLSIEHRQDGNLAEARRLGDHVKNLYEASWGQKHPFSVAAATNLAVTLRLLGSVEQARELGERALADMTEALGEDHPFTLVCATNHASDLAESGDYEAAYRLDVKTLERSERVLGADHPSTLALLVNQALDLRGLGRGEEADGLQLNAVQRLRQVLGSEHPATADAQFNHRANCDIDPMQI</sequence>
<proteinExistence type="predicted"/>
<dbReference type="Pfam" id="PF13374">
    <property type="entry name" value="TPR_10"/>
    <property type="match status" value="2"/>
</dbReference>
<dbReference type="STRING" id="218821.SAMN05421837_102410"/>
<dbReference type="InterPro" id="IPR027417">
    <property type="entry name" value="P-loop_NTPase"/>
</dbReference>
<evidence type="ECO:0000259" key="2">
    <source>
        <dbReference type="Pfam" id="PF00931"/>
    </source>
</evidence>
<feature type="domain" description="DUF7779" evidence="3">
    <location>
        <begin position="824"/>
        <end position="912"/>
    </location>
</feature>
<feature type="region of interest" description="Disordered" evidence="1">
    <location>
        <begin position="30"/>
        <end position="119"/>
    </location>
</feature>
<dbReference type="InterPro" id="IPR002182">
    <property type="entry name" value="NB-ARC"/>
</dbReference>
<dbReference type="InterPro" id="IPR056681">
    <property type="entry name" value="DUF7779"/>
</dbReference>
<evidence type="ECO:0000313" key="4">
    <source>
        <dbReference type="EMBL" id="SEF23786.1"/>
    </source>
</evidence>